<feature type="compositionally biased region" description="Low complexity" evidence="1">
    <location>
        <begin position="94"/>
        <end position="113"/>
    </location>
</feature>
<feature type="compositionally biased region" description="Basic residues" evidence="1">
    <location>
        <begin position="17"/>
        <end position="36"/>
    </location>
</feature>
<feature type="compositionally biased region" description="Pro residues" evidence="1">
    <location>
        <begin position="74"/>
        <end position="87"/>
    </location>
</feature>
<gene>
    <name evidence="2" type="ORF">BJ554DRAFT_5867</name>
</gene>
<feature type="region of interest" description="Disordered" evidence="1">
    <location>
        <begin position="236"/>
        <end position="325"/>
    </location>
</feature>
<evidence type="ECO:0000313" key="2">
    <source>
        <dbReference type="EMBL" id="KAG5461874.1"/>
    </source>
</evidence>
<keyword evidence="3" id="KW-1185">Reference proteome</keyword>
<feature type="compositionally biased region" description="Low complexity" evidence="1">
    <location>
        <begin position="378"/>
        <end position="394"/>
    </location>
</feature>
<protein>
    <submittedName>
        <fullName evidence="2">Uncharacterized protein</fullName>
    </submittedName>
</protein>
<feature type="non-terminal residue" evidence="2">
    <location>
        <position position="1"/>
    </location>
</feature>
<comment type="caution">
    <text evidence="2">The sequence shown here is derived from an EMBL/GenBank/DDBJ whole genome shotgun (WGS) entry which is preliminary data.</text>
</comment>
<feature type="compositionally biased region" description="Low complexity" evidence="1">
    <location>
        <begin position="299"/>
        <end position="313"/>
    </location>
</feature>
<feature type="compositionally biased region" description="Low complexity" evidence="1">
    <location>
        <begin position="236"/>
        <end position="258"/>
    </location>
</feature>
<sequence>PSSSPSFLPAGIAGIARPRRQVSPSHRRRPPQRCRRSALPPLSVTAAAPPLPTSETGLPFSTTHRQPRRRSPPRPRPPEAPPAPPQQRPRRFLRPSSQRSHFLRRSSPPSRFPQSGEPSGIVPLTAQPATRRPRQTRNRRRRPRRLVSPFSTGRPAARHRREPPPAVAESRKAVTARRGLSKSLSSVLSASLASANRRTAVSAAAPEHGTRLWCHVHKRAGESICRILNAAAAASASSKHARDQASSADTKTSTKSDQPTGRSQRSLARPRNGVPSRTVSSILLPAAAAAHSPRSTENRAPAARARARTTSPFRPRPLPVPATPRAALEVLNARSILRRSKNTKTADDDSAAAPVRRQARQSSTRSLWSSAPAPPRPRASIPPSLGAAAAASAGEAAGVAVRAPRWSVARLAAVMTRSGWR</sequence>
<accession>A0A8H8DKG5</accession>
<dbReference type="EMBL" id="JAEFCI010002991">
    <property type="protein sequence ID" value="KAG5461874.1"/>
    <property type="molecule type" value="Genomic_DNA"/>
</dbReference>
<evidence type="ECO:0000313" key="3">
    <source>
        <dbReference type="Proteomes" id="UP000673691"/>
    </source>
</evidence>
<reference evidence="2 3" key="1">
    <citation type="journal article" name="Sci. Rep.">
        <title>Genome-scale phylogenetic analyses confirm Olpidium as the closest living zoosporic fungus to the non-flagellated, terrestrial fungi.</title>
        <authorList>
            <person name="Chang Y."/>
            <person name="Rochon D."/>
            <person name="Sekimoto S."/>
            <person name="Wang Y."/>
            <person name="Chovatia M."/>
            <person name="Sandor L."/>
            <person name="Salamov A."/>
            <person name="Grigoriev I.V."/>
            <person name="Stajich J.E."/>
            <person name="Spatafora J.W."/>
        </authorList>
    </citation>
    <scope>NUCLEOTIDE SEQUENCE [LARGE SCALE GENOMIC DNA]</scope>
    <source>
        <strain evidence="2">S191</strain>
    </source>
</reference>
<feature type="compositionally biased region" description="Basic residues" evidence="1">
    <location>
        <begin position="131"/>
        <end position="145"/>
    </location>
</feature>
<proteinExistence type="predicted"/>
<dbReference type="Proteomes" id="UP000673691">
    <property type="component" value="Unassembled WGS sequence"/>
</dbReference>
<dbReference type="AlphaFoldDB" id="A0A8H8DKG5"/>
<feature type="region of interest" description="Disordered" evidence="1">
    <location>
        <begin position="1"/>
        <end position="184"/>
    </location>
</feature>
<feature type="compositionally biased region" description="Polar residues" evidence="1">
    <location>
        <begin position="53"/>
        <end position="64"/>
    </location>
</feature>
<name>A0A8H8DKG5_9FUNG</name>
<evidence type="ECO:0000256" key="1">
    <source>
        <dbReference type="SAM" id="MobiDB-lite"/>
    </source>
</evidence>
<feature type="region of interest" description="Disordered" evidence="1">
    <location>
        <begin position="339"/>
        <end position="394"/>
    </location>
</feature>
<organism evidence="2 3">
    <name type="scientific">Olpidium bornovanus</name>
    <dbReference type="NCBI Taxonomy" id="278681"/>
    <lineage>
        <taxon>Eukaryota</taxon>
        <taxon>Fungi</taxon>
        <taxon>Fungi incertae sedis</taxon>
        <taxon>Olpidiomycota</taxon>
        <taxon>Olpidiomycotina</taxon>
        <taxon>Olpidiomycetes</taxon>
        <taxon>Olpidiales</taxon>
        <taxon>Olpidiaceae</taxon>
        <taxon>Olpidium</taxon>
    </lineage>
</organism>